<dbReference type="GO" id="GO:0065002">
    <property type="term" value="P:intracellular protein transmembrane transport"/>
    <property type="evidence" value="ECO:0007669"/>
    <property type="project" value="TreeGrafter"/>
</dbReference>
<evidence type="ECO:0000256" key="4">
    <source>
        <dbReference type="ARBA" id="ARBA00022448"/>
    </source>
</evidence>
<keyword evidence="9 12" id="KW-0811">Translocation</keyword>
<keyword evidence="8 12" id="KW-1133">Transmembrane helix</keyword>
<evidence type="ECO:0000256" key="7">
    <source>
        <dbReference type="ARBA" id="ARBA00022927"/>
    </source>
</evidence>
<name>A0A7W9CKW8_9CAUL</name>
<evidence type="ECO:0000256" key="6">
    <source>
        <dbReference type="ARBA" id="ARBA00022692"/>
    </source>
</evidence>
<comment type="caution">
    <text evidence="14">The sequence shown here is derived from an EMBL/GenBank/DDBJ whole genome shotgun (WGS) entry which is preliminary data.</text>
</comment>
<evidence type="ECO:0000313" key="15">
    <source>
        <dbReference type="Proteomes" id="UP000545037"/>
    </source>
</evidence>
<keyword evidence="6 12" id="KW-0812">Transmembrane</keyword>
<proteinExistence type="inferred from homology"/>
<feature type="compositionally biased region" description="Low complexity" evidence="13">
    <location>
        <begin position="98"/>
        <end position="116"/>
    </location>
</feature>
<keyword evidence="7 12" id="KW-0653">Protein transport</keyword>
<dbReference type="PANTHER" id="PTHR34182">
    <property type="entry name" value="PROTEIN-EXPORT MEMBRANE PROTEIN SECG"/>
    <property type="match status" value="1"/>
</dbReference>
<dbReference type="AlphaFoldDB" id="A0A7W9CKW8"/>
<dbReference type="NCBIfam" id="TIGR00810">
    <property type="entry name" value="secG"/>
    <property type="match status" value="1"/>
</dbReference>
<dbReference type="PRINTS" id="PR01651">
    <property type="entry name" value="SECGEXPORT"/>
</dbReference>
<feature type="transmembrane region" description="Helical" evidence="12">
    <location>
        <begin position="52"/>
        <end position="71"/>
    </location>
</feature>
<comment type="similarity">
    <text evidence="2 12">Belongs to the SecG family.</text>
</comment>
<evidence type="ECO:0000256" key="12">
    <source>
        <dbReference type="RuleBase" id="RU365087"/>
    </source>
</evidence>
<evidence type="ECO:0000313" key="14">
    <source>
        <dbReference type="EMBL" id="MBB5747474.1"/>
    </source>
</evidence>
<organism evidence="14 15">
    <name type="scientific">Brevundimonas variabilis</name>
    <dbReference type="NCBI Taxonomy" id="74312"/>
    <lineage>
        <taxon>Bacteria</taxon>
        <taxon>Pseudomonadati</taxon>
        <taxon>Pseudomonadota</taxon>
        <taxon>Alphaproteobacteria</taxon>
        <taxon>Caulobacterales</taxon>
        <taxon>Caulobacteraceae</taxon>
        <taxon>Brevundimonas</taxon>
    </lineage>
</organism>
<comment type="function">
    <text evidence="11 12">Involved in protein export. Participates in an early event of protein translocation.</text>
</comment>
<dbReference type="GO" id="GO:0009306">
    <property type="term" value="P:protein secretion"/>
    <property type="evidence" value="ECO:0007669"/>
    <property type="project" value="UniProtKB-UniRule"/>
</dbReference>
<comment type="subcellular location">
    <subcellularLocation>
        <location evidence="1 12">Cell membrane</location>
        <topology evidence="1 12">Multi-pass membrane protein</topology>
    </subcellularLocation>
</comment>
<evidence type="ECO:0000256" key="1">
    <source>
        <dbReference type="ARBA" id="ARBA00004651"/>
    </source>
</evidence>
<evidence type="ECO:0000256" key="9">
    <source>
        <dbReference type="ARBA" id="ARBA00023010"/>
    </source>
</evidence>
<dbReference type="GO" id="GO:0005886">
    <property type="term" value="C:plasma membrane"/>
    <property type="evidence" value="ECO:0007669"/>
    <property type="project" value="UniProtKB-SubCell"/>
</dbReference>
<accession>A0A7W9CKW8</accession>
<dbReference type="PANTHER" id="PTHR34182:SF1">
    <property type="entry name" value="PROTEIN-EXPORT MEMBRANE PROTEIN SECG"/>
    <property type="match status" value="1"/>
</dbReference>
<evidence type="ECO:0000256" key="13">
    <source>
        <dbReference type="SAM" id="MobiDB-lite"/>
    </source>
</evidence>
<reference evidence="14 15" key="1">
    <citation type="submission" date="2020-08" db="EMBL/GenBank/DDBJ databases">
        <title>Genomic Encyclopedia of Type Strains, Phase IV (KMG-IV): sequencing the most valuable type-strain genomes for metagenomic binning, comparative biology and taxonomic classification.</title>
        <authorList>
            <person name="Goeker M."/>
        </authorList>
    </citation>
    <scope>NUCLEOTIDE SEQUENCE [LARGE SCALE GENOMIC DNA]</scope>
    <source>
        <strain evidence="14 15">DSM 4737</strain>
    </source>
</reference>
<dbReference type="EMBL" id="JACHOR010000006">
    <property type="protein sequence ID" value="MBB5747474.1"/>
    <property type="molecule type" value="Genomic_DNA"/>
</dbReference>
<dbReference type="InterPro" id="IPR004692">
    <property type="entry name" value="SecG"/>
</dbReference>
<dbReference type="RefSeq" id="WP_183214475.1">
    <property type="nucleotide sequence ID" value="NZ_JACHOR010000006.1"/>
</dbReference>
<evidence type="ECO:0000256" key="2">
    <source>
        <dbReference type="ARBA" id="ARBA00008445"/>
    </source>
</evidence>
<evidence type="ECO:0000256" key="10">
    <source>
        <dbReference type="ARBA" id="ARBA00023136"/>
    </source>
</evidence>
<dbReference type="Pfam" id="PF03840">
    <property type="entry name" value="SecG"/>
    <property type="match status" value="1"/>
</dbReference>
<keyword evidence="15" id="KW-1185">Reference proteome</keyword>
<comment type="caution">
    <text evidence="12">Lacks conserved residue(s) required for the propagation of feature annotation.</text>
</comment>
<dbReference type="GO" id="GO:0015450">
    <property type="term" value="F:protein-transporting ATPase activity"/>
    <property type="evidence" value="ECO:0007669"/>
    <property type="project" value="UniProtKB-UniRule"/>
</dbReference>
<sequence>MLQTILLVAMILISIALTGVVLIQKSEGGALGMGGGPSGFMTARGAGNLLTKATWVLATMFFLCAIGLTIAGNVERGNRSIIDADAVGSIAVGETAPAAAEPAAPTTTQPAAPAAPSLDDLEASLPAASAPAPAPAQ</sequence>
<keyword evidence="10 12" id="KW-0472">Membrane</keyword>
<evidence type="ECO:0000256" key="8">
    <source>
        <dbReference type="ARBA" id="ARBA00022989"/>
    </source>
</evidence>
<keyword evidence="4 12" id="KW-0813">Transport</keyword>
<evidence type="ECO:0000256" key="5">
    <source>
        <dbReference type="ARBA" id="ARBA00022475"/>
    </source>
</evidence>
<protein>
    <recommendedName>
        <fullName evidence="3 12">Protein-export membrane protein SecG</fullName>
    </recommendedName>
</protein>
<dbReference type="Proteomes" id="UP000545037">
    <property type="component" value="Unassembled WGS sequence"/>
</dbReference>
<dbReference type="GO" id="GO:0043952">
    <property type="term" value="P:protein transport by the Sec complex"/>
    <property type="evidence" value="ECO:0007669"/>
    <property type="project" value="TreeGrafter"/>
</dbReference>
<evidence type="ECO:0000256" key="3">
    <source>
        <dbReference type="ARBA" id="ARBA00017876"/>
    </source>
</evidence>
<evidence type="ECO:0000256" key="11">
    <source>
        <dbReference type="ARBA" id="ARBA00025182"/>
    </source>
</evidence>
<gene>
    <name evidence="14" type="ORF">GGR13_003102</name>
</gene>
<feature type="region of interest" description="Disordered" evidence="13">
    <location>
        <begin position="98"/>
        <end position="137"/>
    </location>
</feature>
<keyword evidence="5 12" id="KW-1003">Cell membrane</keyword>